<keyword evidence="1" id="KW-1133">Transmembrane helix</keyword>
<organism evidence="2 3">
    <name type="scientific">Ectopseudomonas mendocina</name>
    <name type="common">Pseudomonas mendocina</name>
    <dbReference type="NCBI Taxonomy" id="300"/>
    <lineage>
        <taxon>Bacteria</taxon>
        <taxon>Pseudomonadati</taxon>
        <taxon>Pseudomonadota</taxon>
        <taxon>Gammaproteobacteria</taxon>
        <taxon>Pseudomonadales</taxon>
        <taxon>Pseudomonadaceae</taxon>
        <taxon>Ectopseudomonas</taxon>
    </lineage>
</organism>
<dbReference type="OrthoDB" id="7033056at2"/>
<feature type="transmembrane region" description="Helical" evidence="1">
    <location>
        <begin position="76"/>
        <end position="93"/>
    </location>
</feature>
<dbReference type="InterPro" id="IPR008708">
    <property type="entry name" value="Neisseria_TspB"/>
</dbReference>
<evidence type="ECO:0000313" key="2">
    <source>
        <dbReference type="EMBL" id="AVO56370.1"/>
    </source>
</evidence>
<evidence type="ECO:0000256" key="1">
    <source>
        <dbReference type="SAM" id="Phobius"/>
    </source>
</evidence>
<dbReference type="EMBL" id="CP027657">
    <property type="protein sequence ID" value="AVO56370.1"/>
    <property type="molecule type" value="Genomic_DNA"/>
</dbReference>
<accession>A0A2R3QXB8</accession>
<gene>
    <name evidence="2" type="ORF">C7A17_22405</name>
</gene>
<dbReference type="Pfam" id="PF05616">
    <property type="entry name" value="Neisseria_TspB"/>
    <property type="match status" value="1"/>
</dbReference>
<dbReference type="NCBIfam" id="NF041109">
    <property type="entry name" value="VF_TspB_C_term"/>
    <property type="match status" value="1"/>
</dbReference>
<proteinExistence type="predicted"/>
<protein>
    <submittedName>
        <fullName evidence="2">Uncharacterized protein</fullName>
    </submittedName>
</protein>
<reference evidence="2 3" key="1">
    <citation type="submission" date="2018-03" db="EMBL/GenBank/DDBJ databases">
        <title>Complete genome sequence and methylome analysis of Pseudomonas mendocina NEB 698.</title>
        <authorList>
            <person name="Morgan R.D."/>
        </authorList>
    </citation>
    <scope>NUCLEOTIDE SEQUENCE [LARGE SCALE GENOMIC DNA]</scope>
    <source>
        <strain evidence="2 3">NEB698</strain>
    </source>
</reference>
<dbReference type="AlphaFoldDB" id="A0A2R3QXB8"/>
<keyword evidence="1" id="KW-0472">Membrane</keyword>
<keyword evidence="1" id="KW-0812">Transmembrane</keyword>
<sequence>MSDYAGKKSDIEGLFEGEQFDLQEGQGDIEVPSLIRQGTRFLPATCPQDKSFNLRTAGGRTFALSFEPLCQAASDLSGLFVAVATILAALYVGRSVGGN</sequence>
<dbReference type="Proteomes" id="UP000238327">
    <property type="component" value="Chromosome"/>
</dbReference>
<name>A0A2R3QXB8_ECTME</name>
<evidence type="ECO:0000313" key="3">
    <source>
        <dbReference type="Proteomes" id="UP000238327"/>
    </source>
</evidence>